<feature type="transmembrane region" description="Helical" evidence="8">
    <location>
        <begin position="113"/>
        <end position="133"/>
    </location>
</feature>
<evidence type="ECO:0000256" key="4">
    <source>
        <dbReference type="ARBA" id="ARBA00022679"/>
    </source>
</evidence>
<feature type="transmembrane region" description="Helical" evidence="8">
    <location>
        <begin position="201"/>
        <end position="221"/>
    </location>
</feature>
<dbReference type="Pfam" id="PF13231">
    <property type="entry name" value="PMT_2"/>
    <property type="match status" value="1"/>
</dbReference>
<keyword evidence="5 8" id="KW-0812">Transmembrane</keyword>
<keyword evidence="7 8" id="KW-0472">Membrane</keyword>
<evidence type="ECO:0000256" key="3">
    <source>
        <dbReference type="ARBA" id="ARBA00022676"/>
    </source>
</evidence>
<dbReference type="AlphaFoldDB" id="A0A1F6EFA5"/>
<dbReference type="InterPro" id="IPR038731">
    <property type="entry name" value="RgtA/B/C-like"/>
</dbReference>
<evidence type="ECO:0000256" key="7">
    <source>
        <dbReference type="ARBA" id="ARBA00023136"/>
    </source>
</evidence>
<dbReference type="PANTHER" id="PTHR33908:SF11">
    <property type="entry name" value="MEMBRANE PROTEIN"/>
    <property type="match status" value="1"/>
</dbReference>
<dbReference type="GO" id="GO:0009103">
    <property type="term" value="P:lipopolysaccharide biosynthetic process"/>
    <property type="evidence" value="ECO:0007669"/>
    <property type="project" value="UniProtKB-ARBA"/>
</dbReference>
<feature type="transmembrane region" description="Helical" evidence="8">
    <location>
        <begin position="308"/>
        <end position="326"/>
    </location>
</feature>
<evidence type="ECO:0000256" key="8">
    <source>
        <dbReference type="SAM" id="Phobius"/>
    </source>
</evidence>
<feature type="transmembrane region" description="Helical" evidence="8">
    <location>
        <begin position="228"/>
        <end position="247"/>
    </location>
</feature>
<dbReference type="STRING" id="1798508.A3A35_02450"/>
<evidence type="ECO:0000313" key="10">
    <source>
        <dbReference type="EMBL" id="OGG71932.1"/>
    </source>
</evidence>
<keyword evidence="4" id="KW-0808">Transferase</keyword>
<dbReference type="Proteomes" id="UP000179115">
    <property type="component" value="Unassembled WGS sequence"/>
</dbReference>
<evidence type="ECO:0000256" key="1">
    <source>
        <dbReference type="ARBA" id="ARBA00004651"/>
    </source>
</evidence>
<feature type="transmembrane region" description="Helical" evidence="8">
    <location>
        <begin position="267"/>
        <end position="296"/>
    </location>
</feature>
<evidence type="ECO:0000256" key="5">
    <source>
        <dbReference type="ARBA" id="ARBA00022692"/>
    </source>
</evidence>
<proteinExistence type="predicted"/>
<keyword evidence="6 8" id="KW-1133">Transmembrane helix</keyword>
<feature type="transmembrane region" description="Helical" evidence="8">
    <location>
        <begin position="338"/>
        <end position="355"/>
    </location>
</feature>
<dbReference type="GO" id="GO:0005886">
    <property type="term" value="C:plasma membrane"/>
    <property type="evidence" value="ECO:0007669"/>
    <property type="project" value="UniProtKB-SubCell"/>
</dbReference>
<organism evidence="10 11">
    <name type="scientific">Candidatus Kaiserbacteria bacterium RIFCSPLOWO2_01_FULL_51_21</name>
    <dbReference type="NCBI Taxonomy" id="1798508"/>
    <lineage>
        <taxon>Bacteria</taxon>
        <taxon>Candidatus Kaiseribacteriota</taxon>
    </lineage>
</organism>
<dbReference type="PANTHER" id="PTHR33908">
    <property type="entry name" value="MANNOSYLTRANSFERASE YKCB-RELATED"/>
    <property type="match status" value="1"/>
</dbReference>
<dbReference type="GO" id="GO:0016763">
    <property type="term" value="F:pentosyltransferase activity"/>
    <property type="evidence" value="ECO:0007669"/>
    <property type="project" value="TreeGrafter"/>
</dbReference>
<sequence>MKKLLDNLRDSERAQFTLVFCIITTVLAIEVVYYTLFLNTWFDEANFAYKSWLSGNGLALPFIDFTNKYPSFIFYLEALLQKLWGPTILGARILSAAFLAGSLVLLYRIGKQIGGKFIGVLALAFLAANPYLVGYYTSATPYAATVFFLLLGFWLLEKDNLNIRSRVFLASGAMMLGALVRYNVIPVMILLWLYIGLRWRKWNYVWLSVGTTAGLLLIAFLPYAYIDGYGALVWFVAMFGPLVPTTFKLPSAEGPHSLFSLLGANYIASFTPFFIKFFPILAIVGGGCLAWILSGAQAMRESISRHRATAFATAIFLTLFAAHFIVPTDQWSLLHSLYFLPFGIIAAAGMISIVVEKLKSVDAWRFVRIPVVSFIIATLLASSVSLALSGPDIIFFNHWDLGESDLARVARGGAYLASLTKPEDILMSFDSPHDVFMAGRVQIPQTINGEFTYLRDTPAEDLKPFAYFNHGMFIDWLENYADVVVFQKAFLPETILGNGADLKQFETILASKYQLVGSIENVYPRKYTRGDGVMEVYRRK</sequence>
<protein>
    <recommendedName>
        <fullName evidence="9">Glycosyltransferase RgtA/B/C/D-like domain-containing protein</fullName>
    </recommendedName>
</protein>
<dbReference type="EMBL" id="MFLV01000005">
    <property type="protein sequence ID" value="OGG71932.1"/>
    <property type="molecule type" value="Genomic_DNA"/>
</dbReference>
<comment type="caution">
    <text evidence="10">The sequence shown here is derived from an EMBL/GenBank/DDBJ whole genome shotgun (WGS) entry which is preliminary data.</text>
</comment>
<accession>A0A1F6EFA5</accession>
<feature type="transmembrane region" description="Helical" evidence="8">
    <location>
        <begin position="83"/>
        <end position="106"/>
    </location>
</feature>
<comment type="subcellular location">
    <subcellularLocation>
        <location evidence="1">Cell membrane</location>
        <topology evidence="1">Multi-pass membrane protein</topology>
    </subcellularLocation>
</comment>
<keyword evidence="3" id="KW-0328">Glycosyltransferase</keyword>
<name>A0A1F6EFA5_9BACT</name>
<feature type="transmembrane region" description="Helical" evidence="8">
    <location>
        <begin position="139"/>
        <end position="156"/>
    </location>
</feature>
<evidence type="ECO:0000313" key="11">
    <source>
        <dbReference type="Proteomes" id="UP000179115"/>
    </source>
</evidence>
<feature type="domain" description="Glycosyltransferase RgtA/B/C/D-like" evidence="9">
    <location>
        <begin position="70"/>
        <end position="219"/>
    </location>
</feature>
<dbReference type="InterPro" id="IPR050297">
    <property type="entry name" value="LipidA_mod_glycosyltrf_83"/>
</dbReference>
<evidence type="ECO:0000256" key="6">
    <source>
        <dbReference type="ARBA" id="ARBA00022989"/>
    </source>
</evidence>
<feature type="transmembrane region" description="Helical" evidence="8">
    <location>
        <begin position="168"/>
        <end position="195"/>
    </location>
</feature>
<keyword evidence="2" id="KW-1003">Cell membrane</keyword>
<evidence type="ECO:0000259" key="9">
    <source>
        <dbReference type="Pfam" id="PF13231"/>
    </source>
</evidence>
<reference evidence="10 11" key="1">
    <citation type="journal article" date="2016" name="Nat. Commun.">
        <title>Thousands of microbial genomes shed light on interconnected biogeochemical processes in an aquifer system.</title>
        <authorList>
            <person name="Anantharaman K."/>
            <person name="Brown C.T."/>
            <person name="Hug L.A."/>
            <person name="Sharon I."/>
            <person name="Castelle C.J."/>
            <person name="Probst A.J."/>
            <person name="Thomas B.C."/>
            <person name="Singh A."/>
            <person name="Wilkins M.J."/>
            <person name="Karaoz U."/>
            <person name="Brodie E.L."/>
            <person name="Williams K.H."/>
            <person name="Hubbard S.S."/>
            <person name="Banfield J.F."/>
        </authorList>
    </citation>
    <scope>NUCLEOTIDE SEQUENCE [LARGE SCALE GENOMIC DNA]</scope>
</reference>
<feature type="transmembrane region" description="Helical" evidence="8">
    <location>
        <begin position="367"/>
        <end position="388"/>
    </location>
</feature>
<feature type="transmembrane region" description="Helical" evidence="8">
    <location>
        <begin position="16"/>
        <end position="36"/>
    </location>
</feature>
<gene>
    <name evidence="10" type="ORF">A3A35_02450</name>
</gene>
<evidence type="ECO:0000256" key="2">
    <source>
        <dbReference type="ARBA" id="ARBA00022475"/>
    </source>
</evidence>